<gene>
    <name evidence="1" type="ORF">CKF48_09735</name>
</gene>
<dbReference type="OrthoDB" id="2221953at2"/>
<dbReference type="EMBL" id="CP022983">
    <property type="protein sequence ID" value="ASV67576.1"/>
    <property type="molecule type" value="Genomic_DNA"/>
</dbReference>
<name>A0A248TH81_9BACI</name>
<dbReference type="InterPro" id="IPR021080">
    <property type="entry name" value="Minor_capsid_protein"/>
</dbReference>
<protein>
    <submittedName>
        <fullName evidence="1">Capsid protein</fullName>
    </submittedName>
</protein>
<dbReference type="RefSeq" id="WP_095371150.1">
    <property type="nucleotide sequence ID" value="NZ_CP022983.1"/>
</dbReference>
<evidence type="ECO:0000313" key="2">
    <source>
        <dbReference type="Proteomes" id="UP000215137"/>
    </source>
</evidence>
<reference evidence="1 2" key="1">
    <citation type="submission" date="2017-08" db="EMBL/GenBank/DDBJ databases">
        <title>Complete Genome Sequence of Bacillus kochii Oregon-R-modENCODE STRAIN BDGP4, isolated from Drosophila melanogaster gut.</title>
        <authorList>
            <person name="Wan K.H."/>
            <person name="Yu C."/>
            <person name="Park S."/>
            <person name="Hammonds A.S."/>
            <person name="Booth B.W."/>
            <person name="Celniker S.E."/>
        </authorList>
    </citation>
    <scope>NUCLEOTIDE SEQUENCE [LARGE SCALE GENOMIC DNA]</scope>
    <source>
        <strain evidence="1 2">BDGP4</strain>
    </source>
</reference>
<proteinExistence type="predicted"/>
<accession>A0A248TH81</accession>
<dbReference type="AlphaFoldDB" id="A0A248TH81"/>
<sequence length="107" mass="12069">MGVTVNLSVARSKLSAKAVRNGQRTLANQAAADMNQFVPMDEGNLRQAMSIAVDGSGIEYHQKYAARLFYMYMHNYTTPGTGPRWDMKAKNLYMNDWNKAFIKGADW</sequence>
<keyword evidence="2" id="KW-1185">Reference proteome</keyword>
<dbReference type="KEGG" id="bko:CKF48_09735"/>
<dbReference type="Pfam" id="PF11114">
    <property type="entry name" value="Minor_capsid_2"/>
    <property type="match status" value="1"/>
</dbReference>
<organism evidence="1 2">
    <name type="scientific">Cytobacillus kochii</name>
    <dbReference type="NCBI Taxonomy" id="859143"/>
    <lineage>
        <taxon>Bacteria</taxon>
        <taxon>Bacillati</taxon>
        <taxon>Bacillota</taxon>
        <taxon>Bacilli</taxon>
        <taxon>Bacillales</taxon>
        <taxon>Bacillaceae</taxon>
        <taxon>Cytobacillus</taxon>
    </lineage>
</organism>
<evidence type="ECO:0000313" key="1">
    <source>
        <dbReference type="EMBL" id="ASV67576.1"/>
    </source>
</evidence>
<dbReference type="Proteomes" id="UP000215137">
    <property type="component" value="Chromosome"/>
</dbReference>
<dbReference type="GeneID" id="97213982"/>